<protein>
    <submittedName>
        <fullName evidence="1">Uncharacterized protein</fullName>
    </submittedName>
</protein>
<keyword evidence="2" id="KW-1185">Reference proteome</keyword>
<evidence type="ECO:0000313" key="2">
    <source>
        <dbReference type="Proteomes" id="UP000664795"/>
    </source>
</evidence>
<proteinExistence type="predicted"/>
<sequence>MGYFGFDDDLTGIKSFYQPFQPLPGTAVFGGVYAERDSRFRTGPLASIARLGKGQIAGLYLNAGDAQFRRETHVGRRVIAGLAQRLFSPQVRVAGSQFVQVALTKKAGKTMLNLINMAGNHGNQAVFSTDDIPPLGPLRITCRATRKPKQLTLQPDNKPVAFTYKNNEISFTISSLALHSIVVINE</sequence>
<comment type="caution">
    <text evidence="1">The sequence shown here is derived from an EMBL/GenBank/DDBJ whole genome shotgun (WGS) entry which is preliminary data.</text>
</comment>
<evidence type="ECO:0000313" key="1">
    <source>
        <dbReference type="EMBL" id="MBO0932917.1"/>
    </source>
</evidence>
<name>A0A939JXG4_9BACT</name>
<reference evidence="1 2" key="1">
    <citation type="submission" date="2021-03" db="EMBL/GenBank/DDBJ databases">
        <title>Fibrella sp. HMF5036 genome sequencing and assembly.</title>
        <authorList>
            <person name="Kang H."/>
            <person name="Kim H."/>
            <person name="Bae S."/>
            <person name="Joh K."/>
        </authorList>
    </citation>
    <scope>NUCLEOTIDE SEQUENCE [LARGE SCALE GENOMIC DNA]</scope>
    <source>
        <strain evidence="1 2">HMF5036</strain>
    </source>
</reference>
<dbReference type="EMBL" id="JAFMYU010000015">
    <property type="protein sequence ID" value="MBO0932917.1"/>
    <property type="molecule type" value="Genomic_DNA"/>
</dbReference>
<dbReference type="Proteomes" id="UP000664795">
    <property type="component" value="Unassembled WGS sequence"/>
</dbReference>
<dbReference type="RefSeq" id="WP_207336877.1">
    <property type="nucleotide sequence ID" value="NZ_JAFMYU010000015.1"/>
</dbReference>
<gene>
    <name evidence="1" type="ORF">J2I48_18050</name>
</gene>
<organism evidence="1 2">
    <name type="scientific">Fibrella aquatilis</name>
    <dbReference type="NCBI Taxonomy" id="2817059"/>
    <lineage>
        <taxon>Bacteria</taxon>
        <taxon>Pseudomonadati</taxon>
        <taxon>Bacteroidota</taxon>
        <taxon>Cytophagia</taxon>
        <taxon>Cytophagales</taxon>
        <taxon>Spirosomataceae</taxon>
        <taxon>Fibrella</taxon>
    </lineage>
</organism>
<dbReference type="AlphaFoldDB" id="A0A939JXG4"/>
<accession>A0A939JXG4</accession>